<evidence type="ECO:0000313" key="2">
    <source>
        <dbReference type="EMBL" id="KAK5904964.1"/>
    </source>
</evidence>
<comment type="caution">
    <text evidence="2">The sequence shown here is derived from an EMBL/GenBank/DDBJ whole genome shotgun (WGS) entry which is preliminary data.</text>
</comment>
<name>A0AAN8CJM5_9TELE</name>
<dbReference type="Proteomes" id="UP001335648">
    <property type="component" value="Unassembled WGS sequence"/>
</dbReference>
<feature type="compositionally biased region" description="Low complexity" evidence="1">
    <location>
        <begin position="60"/>
        <end position="72"/>
    </location>
</feature>
<evidence type="ECO:0000313" key="3">
    <source>
        <dbReference type="Proteomes" id="UP001335648"/>
    </source>
</evidence>
<keyword evidence="3" id="KW-1185">Reference proteome</keyword>
<sequence>MRQLKTLWSVVLSCLKYNASNFAATGKLKTKTQSALSATSNSTSRSDHNRNKRLQSQDPSRAAASDSHSALSAEDKQHNNKRRTATHCRSTISART</sequence>
<proteinExistence type="predicted"/>
<feature type="compositionally biased region" description="Polar residues" evidence="1">
    <location>
        <begin position="87"/>
        <end position="96"/>
    </location>
</feature>
<evidence type="ECO:0000256" key="1">
    <source>
        <dbReference type="SAM" id="MobiDB-lite"/>
    </source>
</evidence>
<feature type="region of interest" description="Disordered" evidence="1">
    <location>
        <begin position="26"/>
        <end position="96"/>
    </location>
</feature>
<feature type="compositionally biased region" description="Polar residues" evidence="1">
    <location>
        <begin position="31"/>
        <end position="44"/>
    </location>
</feature>
<reference evidence="2 3" key="1">
    <citation type="journal article" date="2023" name="Mol. Biol. Evol.">
        <title>Genomics of Secondarily Temperate Adaptation in the Only Non-Antarctic Icefish.</title>
        <authorList>
            <person name="Rivera-Colon A.G."/>
            <person name="Rayamajhi N."/>
            <person name="Minhas B.F."/>
            <person name="Madrigal G."/>
            <person name="Bilyk K.T."/>
            <person name="Yoon V."/>
            <person name="Hune M."/>
            <person name="Gregory S."/>
            <person name="Cheng C.H.C."/>
            <person name="Catchen J.M."/>
        </authorList>
    </citation>
    <scope>NUCLEOTIDE SEQUENCE [LARGE SCALE GENOMIC DNA]</scope>
    <source>
        <strain evidence="2">JC2023a</strain>
    </source>
</reference>
<gene>
    <name evidence="2" type="ORF">CesoFtcFv8_006478</name>
</gene>
<dbReference type="EMBL" id="JAULUE010002050">
    <property type="protein sequence ID" value="KAK5904964.1"/>
    <property type="molecule type" value="Genomic_DNA"/>
</dbReference>
<protein>
    <submittedName>
        <fullName evidence="2">Uncharacterized protein</fullName>
    </submittedName>
</protein>
<accession>A0AAN8CJM5</accession>
<dbReference type="AlphaFoldDB" id="A0AAN8CJM5"/>
<organism evidence="2 3">
    <name type="scientific">Champsocephalus esox</name>
    <name type="common">pike icefish</name>
    <dbReference type="NCBI Taxonomy" id="159716"/>
    <lineage>
        <taxon>Eukaryota</taxon>
        <taxon>Metazoa</taxon>
        <taxon>Chordata</taxon>
        <taxon>Craniata</taxon>
        <taxon>Vertebrata</taxon>
        <taxon>Euteleostomi</taxon>
        <taxon>Actinopterygii</taxon>
        <taxon>Neopterygii</taxon>
        <taxon>Teleostei</taxon>
        <taxon>Neoteleostei</taxon>
        <taxon>Acanthomorphata</taxon>
        <taxon>Eupercaria</taxon>
        <taxon>Perciformes</taxon>
        <taxon>Notothenioidei</taxon>
        <taxon>Channichthyidae</taxon>
        <taxon>Champsocephalus</taxon>
    </lineage>
</organism>